<dbReference type="RefSeq" id="WP_211939308.1">
    <property type="nucleotide sequence ID" value="NZ_CP073078.1"/>
</dbReference>
<sequence>MRGRGQGPAKTRLAKGCPSGHRHSAELPGCEAVLSDEPNGARYDARALGETFKEPVFVINGADDNVTPVALAERYV</sequence>
<name>A0A975G203_9CAUL</name>
<proteinExistence type="predicted"/>
<organism evidence="2 3">
    <name type="scientific">Phenylobacterium montanum</name>
    <dbReference type="NCBI Taxonomy" id="2823693"/>
    <lineage>
        <taxon>Bacteria</taxon>
        <taxon>Pseudomonadati</taxon>
        <taxon>Pseudomonadota</taxon>
        <taxon>Alphaproteobacteria</taxon>
        <taxon>Caulobacterales</taxon>
        <taxon>Caulobacteraceae</taxon>
        <taxon>Phenylobacterium</taxon>
    </lineage>
</organism>
<evidence type="ECO:0000313" key="3">
    <source>
        <dbReference type="Proteomes" id="UP000676409"/>
    </source>
</evidence>
<evidence type="ECO:0000313" key="2">
    <source>
        <dbReference type="EMBL" id="QUD89256.1"/>
    </source>
</evidence>
<dbReference type="Proteomes" id="UP000676409">
    <property type="component" value="Chromosome"/>
</dbReference>
<dbReference type="EMBL" id="CP073078">
    <property type="protein sequence ID" value="QUD89256.1"/>
    <property type="molecule type" value="Genomic_DNA"/>
</dbReference>
<reference evidence="2" key="1">
    <citation type="submission" date="2021-04" db="EMBL/GenBank/DDBJ databases">
        <title>The complete genome sequence of Caulobacter sp. S6.</title>
        <authorList>
            <person name="Tang Y."/>
            <person name="Ouyang W."/>
            <person name="Liu Q."/>
            <person name="Huang B."/>
            <person name="Guo Z."/>
            <person name="Lei P."/>
        </authorList>
    </citation>
    <scope>NUCLEOTIDE SEQUENCE</scope>
    <source>
        <strain evidence="2">S6</strain>
    </source>
</reference>
<dbReference type="KEGG" id="caul:KCG34_05085"/>
<evidence type="ECO:0008006" key="4">
    <source>
        <dbReference type="Google" id="ProtNLM"/>
    </source>
</evidence>
<keyword evidence="3" id="KW-1185">Reference proteome</keyword>
<protein>
    <recommendedName>
        <fullName evidence="4">Alpha/beta hydrolase</fullName>
    </recommendedName>
</protein>
<feature type="region of interest" description="Disordered" evidence="1">
    <location>
        <begin position="1"/>
        <end position="25"/>
    </location>
</feature>
<evidence type="ECO:0000256" key="1">
    <source>
        <dbReference type="SAM" id="MobiDB-lite"/>
    </source>
</evidence>
<gene>
    <name evidence="2" type="ORF">KCG34_05085</name>
</gene>
<accession>A0A975G203</accession>
<dbReference type="AlphaFoldDB" id="A0A975G203"/>